<dbReference type="SUPFAM" id="SSF56399">
    <property type="entry name" value="ADP-ribosylation"/>
    <property type="match status" value="1"/>
</dbReference>
<dbReference type="PANTHER" id="PTHR34129">
    <property type="entry name" value="BLR1139 PROTEIN"/>
    <property type="match status" value="1"/>
</dbReference>
<protein>
    <submittedName>
        <fullName evidence="1">DUF952 domain-containing protein</fullName>
    </submittedName>
</protein>
<sequence>MSDDILYRLADPASLARAALDGVFEGEAIDLADGFIHLSTRAQLAGTLESHFSHLTRLALAEIDARELGAALKWEKSRGGELFPHVYGTIPFAAIRTVHLMRRSEDAPWQLPEELS</sequence>
<dbReference type="OrthoDB" id="9799937at2"/>
<gene>
    <name evidence="1" type="ORF">E5163_09890</name>
</gene>
<dbReference type="EMBL" id="SRXW01000003">
    <property type="protein sequence ID" value="TGY88142.1"/>
    <property type="molecule type" value="Genomic_DNA"/>
</dbReference>
<dbReference type="AlphaFoldDB" id="A0A4S2GZ94"/>
<reference evidence="1 2" key="1">
    <citation type="journal article" date="2017" name="Int. J. Syst. Evol. Microbiol.">
        <title>Marinicauda algicola sp. nov., isolated from a marine red alga Rhodosorus marinus.</title>
        <authorList>
            <person name="Jeong S.E."/>
            <person name="Jeon S.H."/>
            <person name="Chun B.H."/>
            <person name="Kim D.W."/>
            <person name="Jeon C.O."/>
        </authorList>
    </citation>
    <scope>NUCLEOTIDE SEQUENCE [LARGE SCALE GENOMIC DNA]</scope>
    <source>
        <strain evidence="1 2">JCM 31718</strain>
    </source>
</reference>
<dbReference type="Proteomes" id="UP000308054">
    <property type="component" value="Unassembled WGS sequence"/>
</dbReference>
<comment type="caution">
    <text evidence="1">The sequence shown here is derived from an EMBL/GenBank/DDBJ whole genome shotgun (WGS) entry which is preliminary data.</text>
</comment>
<proteinExistence type="predicted"/>
<evidence type="ECO:0000313" key="2">
    <source>
        <dbReference type="Proteomes" id="UP000308054"/>
    </source>
</evidence>
<accession>A0A4S2GZ94</accession>
<dbReference type="PANTHER" id="PTHR34129:SF1">
    <property type="entry name" value="DUF952 DOMAIN-CONTAINING PROTEIN"/>
    <property type="match status" value="1"/>
</dbReference>
<evidence type="ECO:0000313" key="1">
    <source>
        <dbReference type="EMBL" id="TGY88142.1"/>
    </source>
</evidence>
<keyword evidence="2" id="KW-1185">Reference proteome</keyword>
<dbReference type="Gene3D" id="3.20.170.20">
    <property type="entry name" value="Protein of unknown function DUF952"/>
    <property type="match status" value="1"/>
</dbReference>
<organism evidence="1 2">
    <name type="scientific">Marinicauda algicola</name>
    <dbReference type="NCBI Taxonomy" id="2029849"/>
    <lineage>
        <taxon>Bacteria</taxon>
        <taxon>Pseudomonadati</taxon>
        <taxon>Pseudomonadota</taxon>
        <taxon>Alphaproteobacteria</taxon>
        <taxon>Maricaulales</taxon>
        <taxon>Maricaulaceae</taxon>
        <taxon>Marinicauda</taxon>
    </lineage>
</organism>
<dbReference type="Pfam" id="PF06108">
    <property type="entry name" value="DUF952"/>
    <property type="match status" value="1"/>
</dbReference>
<dbReference type="InterPro" id="IPR009297">
    <property type="entry name" value="DUF952"/>
</dbReference>
<dbReference type="RefSeq" id="WP_135995987.1">
    <property type="nucleotide sequence ID" value="NZ_CP071057.1"/>
</dbReference>
<name>A0A4S2GZ94_9PROT</name>